<organism evidence="2 3">
    <name type="scientific">Virgisporangium aurantiacum</name>
    <dbReference type="NCBI Taxonomy" id="175570"/>
    <lineage>
        <taxon>Bacteria</taxon>
        <taxon>Bacillati</taxon>
        <taxon>Actinomycetota</taxon>
        <taxon>Actinomycetes</taxon>
        <taxon>Micromonosporales</taxon>
        <taxon>Micromonosporaceae</taxon>
        <taxon>Virgisporangium</taxon>
    </lineage>
</organism>
<keyword evidence="1" id="KW-0812">Transmembrane</keyword>
<sequence length="175" mass="19216">MLANRGLAALLFSDTPETSRLRHYLGALAERRHTMTVFYRSRELVISQEEFTTLFSPERYPLTDLHGIHVVRGDPDVGHRTTRSALAGALVLAVAFGPLMDSPGAWAVTALALLGSAGFGGVFLFARRPRWQLRANYRGLEVCIYSTTDAQTFGQVKRGLIRALEASREARAAVG</sequence>
<dbReference type="EMBL" id="BOPG01000049">
    <property type="protein sequence ID" value="GIJ59987.1"/>
    <property type="molecule type" value="Genomic_DNA"/>
</dbReference>
<dbReference type="Pfam" id="PF19744">
    <property type="entry name" value="DUF6232"/>
    <property type="match status" value="1"/>
</dbReference>
<dbReference type="AlphaFoldDB" id="A0A8J3ZA37"/>
<evidence type="ECO:0000313" key="2">
    <source>
        <dbReference type="EMBL" id="GIJ59987.1"/>
    </source>
</evidence>
<keyword evidence="3" id="KW-1185">Reference proteome</keyword>
<feature type="transmembrane region" description="Helical" evidence="1">
    <location>
        <begin position="106"/>
        <end position="126"/>
    </location>
</feature>
<name>A0A8J3ZA37_9ACTN</name>
<evidence type="ECO:0000313" key="3">
    <source>
        <dbReference type="Proteomes" id="UP000612585"/>
    </source>
</evidence>
<proteinExistence type="predicted"/>
<protein>
    <submittedName>
        <fullName evidence="2">Uncharacterized protein</fullName>
    </submittedName>
</protein>
<keyword evidence="1" id="KW-1133">Transmembrane helix</keyword>
<evidence type="ECO:0000256" key="1">
    <source>
        <dbReference type="SAM" id="Phobius"/>
    </source>
</evidence>
<keyword evidence="1" id="KW-0472">Membrane</keyword>
<dbReference type="InterPro" id="IPR045629">
    <property type="entry name" value="DUF6232"/>
</dbReference>
<dbReference type="Proteomes" id="UP000612585">
    <property type="component" value="Unassembled WGS sequence"/>
</dbReference>
<gene>
    <name evidence="2" type="ORF">Vau01_075030</name>
</gene>
<reference evidence="2" key="1">
    <citation type="submission" date="2021-01" db="EMBL/GenBank/DDBJ databases">
        <title>Whole genome shotgun sequence of Virgisporangium aurantiacum NBRC 16421.</title>
        <authorList>
            <person name="Komaki H."/>
            <person name="Tamura T."/>
        </authorList>
    </citation>
    <scope>NUCLEOTIDE SEQUENCE</scope>
    <source>
        <strain evidence="2">NBRC 16421</strain>
    </source>
</reference>
<accession>A0A8J3ZA37</accession>
<comment type="caution">
    <text evidence="2">The sequence shown here is derived from an EMBL/GenBank/DDBJ whole genome shotgun (WGS) entry which is preliminary data.</text>
</comment>